<gene>
    <name evidence="10" type="ORF">OM075_16255</name>
</gene>
<dbReference type="InterPro" id="IPR052176">
    <property type="entry name" value="Glycosyl_Hydrlase_43_Enz"/>
</dbReference>
<reference evidence="10" key="1">
    <citation type="submission" date="2022-10" db="EMBL/GenBank/DDBJ databases">
        <authorList>
            <person name="Yu W.X."/>
        </authorList>
    </citation>
    <scope>NUCLEOTIDE SEQUENCE</scope>
    <source>
        <strain evidence="10">AAT</strain>
    </source>
</reference>
<dbReference type="InterPro" id="IPR006710">
    <property type="entry name" value="Glyco_hydro_43"/>
</dbReference>
<keyword evidence="9" id="KW-0732">Signal</keyword>
<keyword evidence="11" id="KW-1185">Reference proteome</keyword>
<feature type="chain" id="PRO_5042044469" evidence="9">
    <location>
        <begin position="24"/>
        <end position="326"/>
    </location>
</feature>
<evidence type="ECO:0000256" key="3">
    <source>
        <dbReference type="ARBA" id="ARBA00022801"/>
    </source>
</evidence>
<dbReference type="EMBL" id="JAPDPJ010000042">
    <property type="protein sequence ID" value="MCW3788030.1"/>
    <property type="molecule type" value="Genomic_DNA"/>
</dbReference>
<comment type="similarity">
    <text evidence="1 8">Belongs to the glycosyl hydrolase 43 family.</text>
</comment>
<dbReference type="InterPro" id="IPR023296">
    <property type="entry name" value="Glyco_hydro_beta-prop_sf"/>
</dbReference>
<evidence type="ECO:0000256" key="7">
    <source>
        <dbReference type="PIRSR" id="PIRSR606710-2"/>
    </source>
</evidence>
<evidence type="ECO:0000256" key="5">
    <source>
        <dbReference type="ARBA" id="ARBA00023295"/>
    </source>
</evidence>
<dbReference type="SUPFAM" id="SSF75005">
    <property type="entry name" value="Arabinanase/levansucrase/invertase"/>
    <property type="match status" value="1"/>
</dbReference>
<evidence type="ECO:0000256" key="8">
    <source>
        <dbReference type="RuleBase" id="RU361187"/>
    </source>
</evidence>
<protein>
    <submittedName>
        <fullName evidence="10">Glycoside hydrolase family 43 protein</fullName>
    </submittedName>
</protein>
<dbReference type="CDD" id="cd08991">
    <property type="entry name" value="GH43_HoAraf43-like"/>
    <property type="match status" value="1"/>
</dbReference>
<evidence type="ECO:0000256" key="9">
    <source>
        <dbReference type="SAM" id="SignalP"/>
    </source>
</evidence>
<evidence type="ECO:0000256" key="6">
    <source>
        <dbReference type="PIRSR" id="PIRSR606710-1"/>
    </source>
</evidence>
<dbReference type="Gene3D" id="2.115.10.20">
    <property type="entry name" value="Glycosyl hydrolase domain, family 43"/>
    <property type="match status" value="1"/>
</dbReference>
<feature type="site" description="Important for catalytic activity, responsible for pKa modulation of the active site Glu and correct orientation of both the proton donor and substrate" evidence="7">
    <location>
        <position position="148"/>
    </location>
</feature>
<evidence type="ECO:0000256" key="4">
    <source>
        <dbReference type="ARBA" id="ARBA00023277"/>
    </source>
</evidence>
<organism evidence="10 11">
    <name type="scientific">Plebeiibacterium sediminum</name>
    <dbReference type="NCBI Taxonomy" id="2992112"/>
    <lineage>
        <taxon>Bacteria</taxon>
        <taxon>Pseudomonadati</taxon>
        <taxon>Bacteroidota</taxon>
        <taxon>Bacteroidia</taxon>
        <taxon>Marinilabiliales</taxon>
        <taxon>Marinilabiliaceae</taxon>
        <taxon>Plebeiibacterium</taxon>
    </lineage>
</organism>
<accession>A0AAE3M736</accession>
<proteinExistence type="inferred from homology"/>
<evidence type="ECO:0000313" key="10">
    <source>
        <dbReference type="EMBL" id="MCW3788030.1"/>
    </source>
</evidence>
<keyword evidence="3 8" id="KW-0378">Hydrolase</keyword>
<dbReference type="Pfam" id="PF04616">
    <property type="entry name" value="Glyco_hydro_43"/>
    <property type="match status" value="1"/>
</dbReference>
<dbReference type="PANTHER" id="PTHR43772">
    <property type="entry name" value="ENDO-1,4-BETA-XYLANASE"/>
    <property type="match status" value="1"/>
</dbReference>
<feature type="active site" description="Proton acceptor" evidence="6">
    <location>
        <position position="43"/>
    </location>
</feature>
<dbReference type="GO" id="GO:0045493">
    <property type="term" value="P:xylan catabolic process"/>
    <property type="evidence" value="ECO:0007669"/>
    <property type="project" value="UniProtKB-KW"/>
</dbReference>
<feature type="signal peptide" evidence="9">
    <location>
        <begin position="1"/>
        <end position="23"/>
    </location>
</feature>
<keyword evidence="2" id="KW-0858">Xylan degradation</keyword>
<keyword evidence="2" id="KW-0624">Polysaccharide degradation</keyword>
<dbReference type="AlphaFoldDB" id="A0AAE3M736"/>
<sequence>MNRMIAISILQSLLCFFSFVSCSANDTEGIDDPVTYAKVPLGDPFILLHNGTYYAYGTQSADGIVVYTSDDMENWRIPSLTHGNLALYKDDVWGDRWFWAPEVYEIDGTFYMYFSADEHTCVATSDSPLGPFVQENKVPIIQEEKSIDNSLFIDEDGKAYMYFVRFNDGNNVWVAEMTEDLKGVKEETFTKCINVSQVWEEVWPRVNEGPFVKKHNGLYYMTYSANSFESPMYGVGFATSESPYGPWVKYEGNPILQSPGQLIGAGHSALFYGKDGALYKVFHAHNSAQSIHPRKMYISKVLFKSGNKDFDVMEIESEYITPVIGN</sequence>
<dbReference type="PANTHER" id="PTHR43772:SF2">
    <property type="entry name" value="PUTATIVE (AFU_ORTHOLOGUE AFUA_2G04480)-RELATED"/>
    <property type="match status" value="1"/>
</dbReference>
<feature type="active site" description="Proton donor" evidence="6">
    <location>
        <position position="208"/>
    </location>
</feature>
<keyword evidence="4" id="KW-0119">Carbohydrate metabolism</keyword>
<evidence type="ECO:0000256" key="1">
    <source>
        <dbReference type="ARBA" id="ARBA00009865"/>
    </source>
</evidence>
<dbReference type="RefSeq" id="WP_301191591.1">
    <property type="nucleotide sequence ID" value="NZ_JAPDPJ010000042.1"/>
</dbReference>
<evidence type="ECO:0000313" key="11">
    <source>
        <dbReference type="Proteomes" id="UP001209229"/>
    </source>
</evidence>
<dbReference type="PROSITE" id="PS51257">
    <property type="entry name" value="PROKAR_LIPOPROTEIN"/>
    <property type="match status" value="1"/>
</dbReference>
<comment type="caution">
    <text evidence="10">The sequence shown here is derived from an EMBL/GenBank/DDBJ whole genome shotgun (WGS) entry which is preliminary data.</text>
</comment>
<dbReference type="GO" id="GO:0004553">
    <property type="term" value="F:hydrolase activity, hydrolyzing O-glycosyl compounds"/>
    <property type="evidence" value="ECO:0007669"/>
    <property type="project" value="InterPro"/>
</dbReference>
<evidence type="ECO:0000256" key="2">
    <source>
        <dbReference type="ARBA" id="ARBA00022651"/>
    </source>
</evidence>
<keyword evidence="5 8" id="KW-0326">Glycosidase</keyword>
<name>A0AAE3M736_9BACT</name>
<dbReference type="Proteomes" id="UP001209229">
    <property type="component" value="Unassembled WGS sequence"/>
</dbReference>